<dbReference type="CDD" id="cd01392">
    <property type="entry name" value="HTH_LacI"/>
    <property type="match status" value="1"/>
</dbReference>
<dbReference type="Gene3D" id="3.40.50.2300">
    <property type="match status" value="2"/>
</dbReference>
<keyword evidence="1" id="KW-0805">Transcription regulation</keyword>
<dbReference type="InterPro" id="IPR046335">
    <property type="entry name" value="LacI/GalR-like_sensor"/>
</dbReference>
<dbReference type="PANTHER" id="PTHR30146">
    <property type="entry name" value="LACI-RELATED TRANSCRIPTIONAL REPRESSOR"/>
    <property type="match status" value="1"/>
</dbReference>
<gene>
    <name evidence="5" type="ORF">CVD27_26880</name>
</gene>
<dbReference type="CDD" id="cd06267">
    <property type="entry name" value="PBP1_LacI_sugar_binding-like"/>
    <property type="match status" value="1"/>
</dbReference>
<dbReference type="SUPFAM" id="SSF53822">
    <property type="entry name" value="Periplasmic binding protein-like I"/>
    <property type="match status" value="1"/>
</dbReference>
<protein>
    <submittedName>
        <fullName evidence="5">LacI family transcriptional regulator</fullName>
    </submittedName>
</protein>
<dbReference type="GO" id="GO:0003700">
    <property type="term" value="F:DNA-binding transcription factor activity"/>
    <property type="evidence" value="ECO:0007669"/>
    <property type="project" value="TreeGrafter"/>
</dbReference>
<reference evidence="5 6" key="1">
    <citation type="submission" date="2017-11" db="EMBL/GenBank/DDBJ databases">
        <title>Comparitive Functional Genomics of Dry Heat Resistant strains isolated from the Viking Spacecraft.</title>
        <authorList>
            <person name="Seuylemezian A."/>
            <person name="Cooper K."/>
            <person name="Vaishampayan P."/>
        </authorList>
    </citation>
    <scope>NUCLEOTIDE SEQUENCE [LARGE SCALE GENOMIC DNA]</scope>
    <source>
        <strain evidence="5 6">V32-6</strain>
    </source>
</reference>
<feature type="domain" description="HTH lacI-type" evidence="4">
    <location>
        <begin position="3"/>
        <end position="57"/>
    </location>
</feature>
<dbReference type="OrthoDB" id="1639518at2"/>
<evidence type="ECO:0000313" key="6">
    <source>
        <dbReference type="Proteomes" id="UP000234950"/>
    </source>
</evidence>
<dbReference type="SUPFAM" id="SSF47413">
    <property type="entry name" value="lambda repressor-like DNA-binding domains"/>
    <property type="match status" value="1"/>
</dbReference>
<dbReference type="GO" id="GO:0000976">
    <property type="term" value="F:transcription cis-regulatory region binding"/>
    <property type="evidence" value="ECO:0007669"/>
    <property type="project" value="TreeGrafter"/>
</dbReference>
<dbReference type="InterPro" id="IPR000843">
    <property type="entry name" value="HTH_LacI"/>
</dbReference>
<dbReference type="PANTHER" id="PTHR30146:SF109">
    <property type="entry name" value="HTH-TYPE TRANSCRIPTIONAL REGULATOR GALS"/>
    <property type="match status" value="1"/>
</dbReference>
<evidence type="ECO:0000256" key="1">
    <source>
        <dbReference type="ARBA" id="ARBA00023015"/>
    </source>
</evidence>
<dbReference type="Pfam" id="PF00356">
    <property type="entry name" value="LacI"/>
    <property type="match status" value="1"/>
</dbReference>
<dbReference type="InterPro" id="IPR028082">
    <property type="entry name" value="Peripla_BP_I"/>
</dbReference>
<dbReference type="AlphaFoldDB" id="A0A2N5H6A7"/>
<dbReference type="EMBL" id="PGVE01000107">
    <property type="protein sequence ID" value="PLS01029.1"/>
    <property type="molecule type" value="Genomic_DNA"/>
</dbReference>
<sequence length="331" mass="37933">MRVTIKDLAKYCGVSPGTVDRALNNRPGIKVKTKKNILEAARLLNYRPDLTARSLVKGRTMTLGIVLFDLYNRSFAQLLNAVELKARELGYHLYIALTDKDSENEKECLEYLVNHKVDGIILFTVNQGKEFEEYLHSFSTPIITIFNFLSDHWEYVGIQERKSMRDAADFIIKRGYKKFIYICPPLKYLGKSNIYTQEERLKGFLEGLSMNGIVEPPLIINHNNYLEQLKELVFNKAEKTAIVCSCDLYALEVMNYLKDKGLKVPEEVGLMGYDNIDVLKYVNPKLTTVEYPVESIGFKAVESLVHKIEHGHFLTEKSKTLDYKIVVGESI</sequence>
<dbReference type="PROSITE" id="PS50932">
    <property type="entry name" value="HTH_LACI_2"/>
    <property type="match status" value="1"/>
</dbReference>
<organism evidence="5 6">
    <name type="scientific">Neobacillus cucumis</name>
    <dbReference type="NCBI Taxonomy" id="1740721"/>
    <lineage>
        <taxon>Bacteria</taxon>
        <taxon>Bacillati</taxon>
        <taxon>Bacillota</taxon>
        <taxon>Bacilli</taxon>
        <taxon>Bacillales</taxon>
        <taxon>Bacillaceae</taxon>
        <taxon>Neobacillus</taxon>
    </lineage>
</organism>
<name>A0A2N5H6A7_9BACI</name>
<accession>A0A2N5H6A7</accession>
<dbReference type="SMART" id="SM00354">
    <property type="entry name" value="HTH_LACI"/>
    <property type="match status" value="1"/>
</dbReference>
<dbReference type="Proteomes" id="UP000234950">
    <property type="component" value="Unassembled WGS sequence"/>
</dbReference>
<keyword evidence="2" id="KW-0238">DNA-binding</keyword>
<dbReference type="RefSeq" id="WP_101652222.1">
    <property type="nucleotide sequence ID" value="NZ_PGVE01000107.1"/>
</dbReference>
<keyword evidence="3" id="KW-0804">Transcription</keyword>
<dbReference type="InterPro" id="IPR010982">
    <property type="entry name" value="Lambda_DNA-bd_dom_sf"/>
</dbReference>
<keyword evidence="6" id="KW-1185">Reference proteome</keyword>
<dbReference type="Gene3D" id="1.10.260.40">
    <property type="entry name" value="lambda repressor-like DNA-binding domains"/>
    <property type="match status" value="1"/>
</dbReference>
<evidence type="ECO:0000313" key="5">
    <source>
        <dbReference type="EMBL" id="PLS01029.1"/>
    </source>
</evidence>
<comment type="caution">
    <text evidence="5">The sequence shown here is derived from an EMBL/GenBank/DDBJ whole genome shotgun (WGS) entry which is preliminary data.</text>
</comment>
<evidence type="ECO:0000256" key="3">
    <source>
        <dbReference type="ARBA" id="ARBA00023163"/>
    </source>
</evidence>
<evidence type="ECO:0000259" key="4">
    <source>
        <dbReference type="PROSITE" id="PS50932"/>
    </source>
</evidence>
<dbReference type="Pfam" id="PF13377">
    <property type="entry name" value="Peripla_BP_3"/>
    <property type="match status" value="1"/>
</dbReference>
<proteinExistence type="predicted"/>
<evidence type="ECO:0000256" key="2">
    <source>
        <dbReference type="ARBA" id="ARBA00023125"/>
    </source>
</evidence>